<gene>
    <name evidence="2" type="ORF">A2572_03495</name>
</gene>
<dbReference type="InterPro" id="IPR055342">
    <property type="entry name" value="MreC_beta-barrel_core"/>
</dbReference>
<dbReference type="Gene3D" id="2.40.10.340">
    <property type="entry name" value="Rod shape-determining protein MreC, domain 1"/>
    <property type="match status" value="1"/>
</dbReference>
<dbReference type="EMBL" id="MFAQ01000033">
    <property type="protein sequence ID" value="OGD82978.1"/>
    <property type="molecule type" value="Genomic_DNA"/>
</dbReference>
<organism evidence="2 3">
    <name type="scientific">Candidatus Collierbacteria bacterium RIFOXYD1_FULL_40_9</name>
    <dbReference type="NCBI Taxonomy" id="1817731"/>
    <lineage>
        <taxon>Bacteria</taxon>
        <taxon>Candidatus Collieribacteriota</taxon>
    </lineage>
</organism>
<dbReference type="Pfam" id="PF04085">
    <property type="entry name" value="MreC"/>
    <property type="match status" value="1"/>
</dbReference>
<accession>A0A1F5FTN8</accession>
<dbReference type="InterPro" id="IPR042177">
    <property type="entry name" value="Cell/Rod_1"/>
</dbReference>
<proteinExistence type="predicted"/>
<evidence type="ECO:0000259" key="1">
    <source>
        <dbReference type="Pfam" id="PF04085"/>
    </source>
</evidence>
<dbReference type="AlphaFoldDB" id="A0A1F5FTN8"/>
<dbReference type="Gene3D" id="2.40.10.350">
    <property type="entry name" value="Rod shape-determining protein MreC, domain 2"/>
    <property type="match status" value="1"/>
</dbReference>
<reference evidence="2 3" key="1">
    <citation type="journal article" date="2016" name="Nat. Commun.">
        <title>Thousands of microbial genomes shed light on interconnected biogeochemical processes in an aquifer system.</title>
        <authorList>
            <person name="Anantharaman K."/>
            <person name="Brown C.T."/>
            <person name="Hug L.A."/>
            <person name="Sharon I."/>
            <person name="Castelle C.J."/>
            <person name="Probst A.J."/>
            <person name="Thomas B.C."/>
            <person name="Singh A."/>
            <person name="Wilkins M.J."/>
            <person name="Karaoz U."/>
            <person name="Brodie E.L."/>
            <person name="Williams K.H."/>
            <person name="Hubbard S.S."/>
            <person name="Banfield J.F."/>
        </authorList>
    </citation>
    <scope>NUCLEOTIDE SEQUENCE [LARGE SCALE GENOMIC DNA]</scope>
</reference>
<sequence>MTNSKFIFLPPLLISILLFTTSNLKIGNLFNTFFNVAFYPFTSPLRDFKTYYQLQSSTIKNLPNTNKQNREQKVFIAHLVRENEILKQSLKDSKIESNLKNNYQEVLPIKVTGNTGKIVATSSQPLDKLKSGMPVVNGNILLGLVTEINQNIINIISLEDDLFPPLDLKGASGPEGVYRHHNGIPQLVNVPSQTPIILGDFVLTNPTDLIPANLLVGKVSKIITAPQDPLQKGEVTLYDSFSNNPENIVIILKP</sequence>
<feature type="domain" description="Rod shape-determining protein MreC beta-barrel core" evidence="1">
    <location>
        <begin position="127"/>
        <end position="244"/>
    </location>
</feature>
<evidence type="ECO:0000313" key="3">
    <source>
        <dbReference type="Proteomes" id="UP000179237"/>
    </source>
</evidence>
<dbReference type="InterPro" id="IPR042175">
    <property type="entry name" value="Cell/Rod_MreC_2"/>
</dbReference>
<name>A0A1F5FTN8_9BACT</name>
<evidence type="ECO:0000313" key="2">
    <source>
        <dbReference type="EMBL" id="OGD82978.1"/>
    </source>
</evidence>
<dbReference type="Proteomes" id="UP000179237">
    <property type="component" value="Unassembled WGS sequence"/>
</dbReference>
<protein>
    <recommendedName>
        <fullName evidence="1">Rod shape-determining protein MreC beta-barrel core domain-containing protein</fullName>
    </recommendedName>
</protein>
<comment type="caution">
    <text evidence="2">The sequence shown here is derived from an EMBL/GenBank/DDBJ whole genome shotgun (WGS) entry which is preliminary data.</text>
</comment>